<proteinExistence type="predicted"/>
<dbReference type="SUPFAM" id="SSF49899">
    <property type="entry name" value="Concanavalin A-like lectins/glucanases"/>
    <property type="match status" value="1"/>
</dbReference>
<dbReference type="Proteomes" id="UP000235464">
    <property type="component" value="Chromosome I"/>
</dbReference>
<reference evidence="3" key="1">
    <citation type="submission" date="2017-11" db="EMBL/GenBank/DDBJ databases">
        <authorList>
            <person name="Wibberg D."/>
        </authorList>
    </citation>
    <scope>NUCLEOTIDE SEQUENCE [LARGE SCALE GENOMIC DNA]</scope>
</reference>
<dbReference type="RefSeq" id="WP_010043191.1">
    <property type="nucleotide sequence ID" value="NZ_LT962942.1"/>
</dbReference>
<keyword evidence="3" id="KW-1185">Reference proteome</keyword>
<sequence length="273" mass="30263">MGADGLRFPDPPAHEPDFEDDFTVPQLREDRWVDHYLPHWTSPERSRARYDIDDSGLRLRIDADQPDWREEDAPLRVSNVQTGVFSGPVGSHRGTHRHRSDGLVVRTETPERLLWAPTGGRVEVTVSASVDEGCMLAAWLVGTEHLSEGESGEVCIFEIDAEAVGEGKSHARCGVKAHGDGRLTTDMTEAVLPLDASKPHTWTAVWGPSGTIIGCEGVVVKRMRQSPAYPLFLMIDLFEIGPRSDLETSYPKTAHVHRVRGWDALDQPETDAL</sequence>
<dbReference type="AlphaFoldDB" id="A0A2N9BKE9"/>
<evidence type="ECO:0000313" key="2">
    <source>
        <dbReference type="EMBL" id="SOR83847.1"/>
    </source>
</evidence>
<dbReference type="EMBL" id="LT963352">
    <property type="protein sequence ID" value="SOR83847.1"/>
    <property type="molecule type" value="Genomic_DNA"/>
</dbReference>
<gene>
    <name evidence="2" type="ORF">SCNRRL3882_7293</name>
</gene>
<organism evidence="2 3">
    <name type="scientific">Streptomyces chartreusis NRRL 3882</name>
    <dbReference type="NCBI Taxonomy" id="1079985"/>
    <lineage>
        <taxon>Bacteria</taxon>
        <taxon>Bacillati</taxon>
        <taxon>Actinomycetota</taxon>
        <taxon>Actinomycetes</taxon>
        <taxon>Kitasatosporales</taxon>
        <taxon>Streptomycetaceae</taxon>
        <taxon>Streptomyces</taxon>
    </lineage>
</organism>
<feature type="region of interest" description="Disordered" evidence="1">
    <location>
        <begin position="82"/>
        <end position="103"/>
    </location>
</feature>
<dbReference type="InterPro" id="IPR013320">
    <property type="entry name" value="ConA-like_dom_sf"/>
</dbReference>
<protein>
    <submittedName>
        <fullName evidence="2">Uncharacterized protein</fullName>
    </submittedName>
</protein>
<feature type="region of interest" description="Disordered" evidence="1">
    <location>
        <begin position="1"/>
        <end position="21"/>
    </location>
</feature>
<name>A0A2N9BKE9_STRCX</name>
<dbReference type="Gene3D" id="2.60.120.200">
    <property type="match status" value="1"/>
</dbReference>
<accession>A0A2N9BKE9</accession>
<evidence type="ECO:0000313" key="3">
    <source>
        <dbReference type="Proteomes" id="UP000235464"/>
    </source>
</evidence>
<evidence type="ECO:0000256" key="1">
    <source>
        <dbReference type="SAM" id="MobiDB-lite"/>
    </source>
</evidence>
<dbReference type="OrthoDB" id="9809583at2"/>